<dbReference type="RefSeq" id="WP_123395442.1">
    <property type="nucleotide sequence ID" value="NZ_CANQMU010000007.1"/>
</dbReference>
<organism evidence="13 14">
    <name type="scientific">Muribaculum gordoncarteri</name>
    <dbReference type="NCBI Taxonomy" id="2530390"/>
    <lineage>
        <taxon>Bacteria</taxon>
        <taxon>Pseudomonadati</taxon>
        <taxon>Bacteroidota</taxon>
        <taxon>Bacteroidia</taxon>
        <taxon>Bacteroidales</taxon>
        <taxon>Muribaculaceae</taxon>
        <taxon>Muribaculum</taxon>
    </lineage>
</organism>
<dbReference type="Pfam" id="PF00593">
    <property type="entry name" value="TonB_dep_Rec_b-barrel"/>
    <property type="match status" value="1"/>
</dbReference>
<evidence type="ECO:0000256" key="1">
    <source>
        <dbReference type="ARBA" id="ARBA00004571"/>
    </source>
</evidence>
<evidence type="ECO:0000256" key="5">
    <source>
        <dbReference type="ARBA" id="ARBA00023077"/>
    </source>
</evidence>
<evidence type="ECO:0000256" key="2">
    <source>
        <dbReference type="ARBA" id="ARBA00022448"/>
    </source>
</evidence>
<dbReference type="Gene3D" id="2.40.170.20">
    <property type="entry name" value="TonB-dependent receptor, beta-barrel domain"/>
    <property type="match status" value="1"/>
</dbReference>
<keyword evidence="4 8" id="KW-0812">Transmembrane</keyword>
<keyword evidence="14" id="KW-1185">Reference proteome</keyword>
<dbReference type="InterPro" id="IPR008969">
    <property type="entry name" value="CarboxyPept-like_regulatory"/>
</dbReference>
<evidence type="ECO:0000259" key="11">
    <source>
        <dbReference type="Pfam" id="PF00593"/>
    </source>
</evidence>
<feature type="signal peptide" evidence="10">
    <location>
        <begin position="1"/>
        <end position="29"/>
    </location>
</feature>
<feature type="domain" description="TonB-dependent receptor-like beta-barrel" evidence="11">
    <location>
        <begin position="457"/>
        <end position="842"/>
    </location>
</feature>
<dbReference type="InterPro" id="IPR037066">
    <property type="entry name" value="Plug_dom_sf"/>
</dbReference>
<evidence type="ECO:0000256" key="9">
    <source>
        <dbReference type="RuleBase" id="RU003357"/>
    </source>
</evidence>
<dbReference type="InterPro" id="IPR036942">
    <property type="entry name" value="Beta-barrel_TonB_sf"/>
</dbReference>
<dbReference type="InterPro" id="IPR023997">
    <property type="entry name" value="TonB-dep_OMP_SusC/RagA_CS"/>
</dbReference>
<accession>A0A4P7VQH5</accession>
<evidence type="ECO:0000256" key="6">
    <source>
        <dbReference type="ARBA" id="ARBA00023136"/>
    </source>
</evidence>
<evidence type="ECO:0000313" key="14">
    <source>
        <dbReference type="Proteomes" id="UP000297031"/>
    </source>
</evidence>
<sequence length="1076" mass="121510">MDNIIKYLSAKGKYLLTAVLLGSTLAMSAAGGREVKGRVVDPEGNPIPGAVVNLAEQSRIVLTDQDGNFVLKDAGYDDEVNAKCIGFLTNIVTIEDLDTPLVITLEPDNDAYAHLRQVAFAEKPSKFMTESTSMVTGQELQRYPVTVLQNAFNSLLTGVQTYEASSEPGWSETAMYIRGVRTLNSAARSPLVIVDNVERDISFLDAFPIDNVTVLKDAAATALYGMRGANGVILVTTKRGDAGKTNIEFTQEIGFQTLTGKVENQNSYNIALTRNQVRYLDGREPLYTAEQIEKYRRVSNGETLDGMDRYRYFNTNWFDVLYRETAPVVKTNLQISGGNNRARYYVSFSYLRQEGMWNSEGTKFNDRFTTQHTLNRWNLRSNLDINVNKYLRVGLDLGGRIDNILQPTTRVFDLTTFGAVEADPMRPVYCPNGELYVDGSASNPIYQLGSSGQERNRRRQLYSTLNVNGDLSPITKGLSTNLVISFDAFDVFQSTQTNGVDAYSYDFTNMAVTDVKDFTYTQTRKYSELTNPSANERANSWTINLRYGFRYDRTFGKHHIDANAFVRTYQQRLNVREANSDNGMYSSDRYLSWNGAATYIFDNRYVINGSISRMGNDNFTPDNRWDTFWGVGAAWVASEESFLRNDNINLLKLRASYGKAGMSDTGAGRYPYQSTYSSNGGYGFGENSATWIPGYIESAAGNPNNKWEISKMVNVGLDWDFWGKKLYGSFDMFKEWRSDILVDRTTNPAILGITFAKDSYGKVESKGLELTIGHTNKIGKVTYSIEGLLSWNTNKITEMDEPEPAVEWQRKTGKRIFDYASVSSLYEWENRSAIGGWNQYRFVQWASDPNLISTSQQDAIDHPEKYPYNSFSGGGQKLGTAVFKDLNGDRIIDSRDMEPFGYTIIPELTPSISLSAQYAGFDLRVIGTAYLNRSVFLSPSMTFSEWGSNNSTHAVKDAWGYYTDDPNDPRNINAKYPRLSYSFNTEDSSRDNGSYQNDIWIMNGDYFALRNIEFGYSLPKKLIAKAYMTRCRVYFSAYNIATFSHLPKGMDPEKPMSYCWWYPKTRTFSFGLNVAF</sequence>
<feature type="domain" description="TonB-dependent receptor plug" evidence="12">
    <location>
        <begin position="128"/>
        <end position="232"/>
    </location>
</feature>
<keyword evidence="2 8" id="KW-0813">Transport</keyword>
<dbReference type="OrthoDB" id="1041412at2"/>
<dbReference type="SUPFAM" id="SSF49464">
    <property type="entry name" value="Carboxypeptidase regulatory domain-like"/>
    <property type="match status" value="1"/>
</dbReference>
<dbReference type="NCBIfam" id="TIGR04056">
    <property type="entry name" value="OMP_RagA_SusC"/>
    <property type="match status" value="1"/>
</dbReference>
<dbReference type="NCBIfam" id="TIGR04057">
    <property type="entry name" value="SusC_RagA_signa"/>
    <property type="match status" value="1"/>
</dbReference>
<evidence type="ECO:0000256" key="8">
    <source>
        <dbReference type="PROSITE-ProRule" id="PRU01360"/>
    </source>
</evidence>
<comment type="subcellular location">
    <subcellularLocation>
        <location evidence="1 8">Cell outer membrane</location>
        <topology evidence="1 8">Multi-pass membrane protein</topology>
    </subcellularLocation>
</comment>
<keyword evidence="5 9" id="KW-0798">TonB box</keyword>
<name>A0A4P7VQH5_9BACT</name>
<feature type="chain" id="PRO_5020542242" evidence="10">
    <location>
        <begin position="30"/>
        <end position="1076"/>
    </location>
</feature>
<evidence type="ECO:0000259" key="12">
    <source>
        <dbReference type="Pfam" id="PF07715"/>
    </source>
</evidence>
<evidence type="ECO:0000256" key="7">
    <source>
        <dbReference type="ARBA" id="ARBA00023237"/>
    </source>
</evidence>
<evidence type="ECO:0000256" key="4">
    <source>
        <dbReference type="ARBA" id="ARBA00022692"/>
    </source>
</evidence>
<dbReference type="SUPFAM" id="SSF56935">
    <property type="entry name" value="Porins"/>
    <property type="match status" value="1"/>
</dbReference>
<dbReference type="Gene3D" id="2.60.40.1120">
    <property type="entry name" value="Carboxypeptidase-like, regulatory domain"/>
    <property type="match status" value="1"/>
</dbReference>
<dbReference type="InterPro" id="IPR012910">
    <property type="entry name" value="Plug_dom"/>
</dbReference>
<evidence type="ECO:0000313" key="13">
    <source>
        <dbReference type="EMBL" id="QCD36531.1"/>
    </source>
</evidence>
<dbReference type="EMBL" id="CP039393">
    <property type="protein sequence ID" value="QCD36531.1"/>
    <property type="molecule type" value="Genomic_DNA"/>
</dbReference>
<keyword evidence="7 8" id="KW-0998">Cell outer membrane</keyword>
<keyword evidence="10" id="KW-0732">Signal</keyword>
<dbReference type="InterPro" id="IPR023996">
    <property type="entry name" value="TonB-dep_OMP_SusC/RagA"/>
</dbReference>
<keyword evidence="6 8" id="KW-0472">Membrane</keyword>
<dbReference type="GO" id="GO:0009279">
    <property type="term" value="C:cell outer membrane"/>
    <property type="evidence" value="ECO:0007669"/>
    <property type="project" value="UniProtKB-SubCell"/>
</dbReference>
<comment type="similarity">
    <text evidence="8 9">Belongs to the TonB-dependent receptor family.</text>
</comment>
<protein>
    <submittedName>
        <fullName evidence="13">SusC/RagA family TonB-linked outer membrane protein</fullName>
    </submittedName>
</protein>
<reference evidence="13 14" key="1">
    <citation type="submission" date="2019-02" db="EMBL/GenBank/DDBJ databases">
        <title>Isolation and identification of novel species under the genus Muribaculum.</title>
        <authorList>
            <person name="Miyake S."/>
            <person name="Ding Y."/>
            <person name="Low A."/>
            <person name="Soh M."/>
            <person name="Seedorf H."/>
        </authorList>
    </citation>
    <scope>NUCLEOTIDE SEQUENCE [LARGE SCALE GENOMIC DNA]</scope>
    <source>
        <strain evidence="13 14">TLL-A4</strain>
    </source>
</reference>
<dbReference type="Gene3D" id="2.170.130.10">
    <property type="entry name" value="TonB-dependent receptor, plug domain"/>
    <property type="match status" value="1"/>
</dbReference>
<dbReference type="Proteomes" id="UP000297031">
    <property type="component" value="Chromosome"/>
</dbReference>
<dbReference type="InterPro" id="IPR000531">
    <property type="entry name" value="Beta-barrel_TonB"/>
</dbReference>
<gene>
    <name evidence="13" type="ORF">E7746_11890</name>
</gene>
<evidence type="ECO:0000256" key="10">
    <source>
        <dbReference type="SAM" id="SignalP"/>
    </source>
</evidence>
<dbReference type="KEGG" id="mgod:E7746_11890"/>
<dbReference type="PROSITE" id="PS52016">
    <property type="entry name" value="TONB_DEPENDENT_REC_3"/>
    <property type="match status" value="1"/>
</dbReference>
<dbReference type="Pfam" id="PF07715">
    <property type="entry name" value="Plug"/>
    <property type="match status" value="1"/>
</dbReference>
<dbReference type="AlphaFoldDB" id="A0A4P7VQH5"/>
<dbReference type="InterPro" id="IPR039426">
    <property type="entry name" value="TonB-dep_rcpt-like"/>
</dbReference>
<dbReference type="Pfam" id="PF13620">
    <property type="entry name" value="CarboxypepD_reg"/>
    <property type="match status" value="1"/>
</dbReference>
<proteinExistence type="inferred from homology"/>
<keyword evidence="3 8" id="KW-1134">Transmembrane beta strand</keyword>
<evidence type="ECO:0000256" key="3">
    <source>
        <dbReference type="ARBA" id="ARBA00022452"/>
    </source>
</evidence>